<dbReference type="EMBL" id="AB172062">
    <property type="protein sequence ID" value="BAE89124.1"/>
    <property type="molecule type" value="mRNA"/>
</dbReference>
<evidence type="ECO:0000256" key="1">
    <source>
        <dbReference type="SAM" id="MobiDB-lite"/>
    </source>
</evidence>
<evidence type="ECO:0000313" key="2">
    <source>
        <dbReference type="EMBL" id="BAE89124.1"/>
    </source>
</evidence>
<feature type="region of interest" description="Disordered" evidence="1">
    <location>
        <begin position="1"/>
        <end position="21"/>
    </location>
</feature>
<organism evidence="2">
    <name type="scientific">Macaca fascicularis</name>
    <name type="common">Crab-eating macaque</name>
    <name type="synonym">Cynomolgus monkey</name>
    <dbReference type="NCBI Taxonomy" id="9541"/>
    <lineage>
        <taxon>Eukaryota</taxon>
        <taxon>Metazoa</taxon>
        <taxon>Chordata</taxon>
        <taxon>Craniata</taxon>
        <taxon>Vertebrata</taxon>
        <taxon>Euteleostomi</taxon>
        <taxon>Mammalia</taxon>
        <taxon>Eutheria</taxon>
        <taxon>Euarchontoglires</taxon>
        <taxon>Primates</taxon>
        <taxon>Haplorrhini</taxon>
        <taxon>Catarrhini</taxon>
        <taxon>Cercopithecidae</taxon>
        <taxon>Cercopithecinae</taxon>
        <taxon>Macaca</taxon>
    </lineage>
</organism>
<accession>I7GL07</accession>
<sequence length="94" mass="10749">MRVVGRNGCIRDPTPPHHGECSVPPPHLWRAGRAGLGRAYEDPERGNEKKEQKYHFYVIYILCQIIYDNLPLLYCTSVECCSLPSCDFARLVPM</sequence>
<proteinExistence type="evidence at transcript level"/>
<name>I7GL07_MACFA</name>
<protein>
    <submittedName>
        <fullName evidence="2">Macaca fascicularis brain cDNA clone: QflA-16512, similar to human tensin-like SH2 domain containing 1 (TENS1), mRNA, RefSeq: NM_022748.6</fullName>
    </submittedName>
</protein>
<reference evidence="2" key="1">
    <citation type="journal article" date="2007" name="PLoS Biol.">
        <title>Rate of evolution in brain-expressed genes in humans and other primates.</title>
        <authorList>
            <person name="Wang H.-Y."/>
            <person name="Chien H.-C."/>
            <person name="Osada N."/>
            <person name="Hashimoto K."/>
            <person name="Sugano S."/>
            <person name="Gojobori T."/>
            <person name="Chou C.-K."/>
            <person name="Tsai S.-F."/>
            <person name="Wu C.-I."/>
            <person name="Shen C.-K.J."/>
        </authorList>
    </citation>
    <scope>NUCLEOTIDE SEQUENCE</scope>
</reference>
<dbReference type="AlphaFoldDB" id="I7GL07"/>